<dbReference type="PANTHER" id="PTHR23315:SF111">
    <property type="entry name" value="U-BOX DOMAIN-CONTAINING PROTEIN 14"/>
    <property type="match status" value="1"/>
</dbReference>
<evidence type="ECO:0000259" key="8">
    <source>
        <dbReference type="PROSITE" id="PS51698"/>
    </source>
</evidence>
<evidence type="ECO:0000256" key="7">
    <source>
        <dbReference type="PROSITE-ProRule" id="PRU00259"/>
    </source>
</evidence>
<evidence type="ECO:0000256" key="6">
    <source>
        <dbReference type="ARBA" id="ARBA00022786"/>
    </source>
</evidence>
<dbReference type="PANTHER" id="PTHR23315">
    <property type="entry name" value="U BOX DOMAIN-CONTAINING"/>
    <property type="match status" value="1"/>
</dbReference>
<dbReference type="GO" id="GO:0016567">
    <property type="term" value="P:protein ubiquitination"/>
    <property type="evidence" value="ECO:0007669"/>
    <property type="project" value="UniProtKB-UniPathway"/>
</dbReference>
<dbReference type="InterPro" id="IPR045210">
    <property type="entry name" value="RING-Ubox_PUB"/>
</dbReference>
<gene>
    <name evidence="9" type="primary">LOC112294596</name>
</gene>
<dbReference type="AlphaFoldDB" id="A0A7I4BC44"/>
<dbReference type="InterPro" id="IPR036537">
    <property type="entry name" value="Adaptor_Cbl_N_dom_sf"/>
</dbReference>
<dbReference type="GO" id="GO:0007166">
    <property type="term" value="P:cell surface receptor signaling pathway"/>
    <property type="evidence" value="ECO:0007669"/>
    <property type="project" value="InterPro"/>
</dbReference>
<dbReference type="Gramene" id="Pp3c17_580V3.4">
    <property type="protein sequence ID" value="Pp3c17_580V3.4"/>
    <property type="gene ID" value="Pp3c17_580"/>
</dbReference>
<feature type="repeat" description="ARM" evidence="7">
    <location>
        <begin position="457"/>
        <end position="499"/>
    </location>
</feature>
<evidence type="ECO:0000313" key="9">
    <source>
        <dbReference type="EnsemblPlants" id="Pp3c17_580V3.4"/>
    </source>
</evidence>
<dbReference type="EC" id="2.3.2.27" evidence="3"/>
<dbReference type="Gene3D" id="1.25.10.10">
    <property type="entry name" value="Leucine-rich Repeat Variant"/>
    <property type="match status" value="2"/>
</dbReference>
<protein>
    <recommendedName>
        <fullName evidence="3">RING-type E3 ubiquitin transferase</fullName>
        <ecNumber evidence="3">2.3.2.27</ecNumber>
    </recommendedName>
</protein>
<accession>A0A7I4BC44</accession>
<dbReference type="InterPro" id="IPR011989">
    <property type="entry name" value="ARM-like"/>
</dbReference>
<reference evidence="9 10" key="1">
    <citation type="journal article" date="2008" name="Science">
        <title>The Physcomitrella genome reveals evolutionary insights into the conquest of land by plants.</title>
        <authorList>
            <person name="Rensing S."/>
            <person name="Lang D."/>
            <person name="Zimmer A."/>
            <person name="Terry A."/>
            <person name="Salamov A."/>
            <person name="Shapiro H."/>
            <person name="Nishiyama T."/>
            <person name="Perroud P.-F."/>
            <person name="Lindquist E."/>
            <person name="Kamisugi Y."/>
            <person name="Tanahashi T."/>
            <person name="Sakakibara K."/>
            <person name="Fujita T."/>
            <person name="Oishi K."/>
            <person name="Shin-I T."/>
            <person name="Kuroki Y."/>
            <person name="Toyoda A."/>
            <person name="Suzuki Y."/>
            <person name="Hashimoto A."/>
            <person name="Yamaguchi K."/>
            <person name="Sugano A."/>
            <person name="Kohara Y."/>
            <person name="Fujiyama A."/>
            <person name="Anterola A."/>
            <person name="Aoki S."/>
            <person name="Ashton N."/>
            <person name="Barbazuk W.B."/>
            <person name="Barker E."/>
            <person name="Bennetzen J."/>
            <person name="Bezanilla M."/>
            <person name="Blankenship R."/>
            <person name="Cho S.H."/>
            <person name="Dutcher S."/>
            <person name="Estelle M."/>
            <person name="Fawcett J.A."/>
            <person name="Gundlach H."/>
            <person name="Hanada K."/>
            <person name="Heyl A."/>
            <person name="Hicks K.A."/>
            <person name="Hugh J."/>
            <person name="Lohr M."/>
            <person name="Mayer K."/>
            <person name="Melkozernov A."/>
            <person name="Murata T."/>
            <person name="Nelson D."/>
            <person name="Pils B."/>
            <person name="Prigge M."/>
            <person name="Reiss B."/>
            <person name="Renner T."/>
            <person name="Rombauts S."/>
            <person name="Rushton P."/>
            <person name="Sanderfoot A."/>
            <person name="Schween G."/>
            <person name="Shiu S.-H."/>
            <person name="Stueber K."/>
            <person name="Theodoulou F.L."/>
            <person name="Tu H."/>
            <person name="Van de Peer Y."/>
            <person name="Verrier P.J."/>
            <person name="Waters E."/>
            <person name="Wood A."/>
            <person name="Yang L."/>
            <person name="Cove D."/>
            <person name="Cuming A."/>
            <person name="Hasebe M."/>
            <person name="Lucas S."/>
            <person name="Mishler D.B."/>
            <person name="Reski R."/>
            <person name="Grigoriev I."/>
            <person name="Quatrano R.S."/>
            <person name="Boore J.L."/>
        </authorList>
    </citation>
    <scope>NUCLEOTIDE SEQUENCE [LARGE SCALE GENOMIC DNA]</scope>
    <source>
        <strain evidence="9 10">cv. Gransden 2004</strain>
    </source>
</reference>
<dbReference type="InterPro" id="IPR058678">
    <property type="entry name" value="ARM_PUB"/>
</dbReference>
<dbReference type="EMBL" id="ABEU02000017">
    <property type="status" value="NOT_ANNOTATED_CDS"/>
    <property type="molecule type" value="Genomic_DNA"/>
</dbReference>
<dbReference type="SMART" id="SM00504">
    <property type="entry name" value="Ubox"/>
    <property type="match status" value="1"/>
</dbReference>
<organism evidence="9 10">
    <name type="scientific">Physcomitrium patens</name>
    <name type="common">Spreading-leaved earth moss</name>
    <name type="synonym">Physcomitrella patens</name>
    <dbReference type="NCBI Taxonomy" id="3218"/>
    <lineage>
        <taxon>Eukaryota</taxon>
        <taxon>Viridiplantae</taxon>
        <taxon>Streptophyta</taxon>
        <taxon>Embryophyta</taxon>
        <taxon>Bryophyta</taxon>
        <taxon>Bryophytina</taxon>
        <taxon>Bryopsida</taxon>
        <taxon>Funariidae</taxon>
        <taxon>Funariales</taxon>
        <taxon>Funariaceae</taxon>
        <taxon>Physcomitrium</taxon>
    </lineage>
</organism>
<dbReference type="FunFam" id="3.30.40.10:FF:000114">
    <property type="entry name" value="RING-type E3 ubiquitin transferase"/>
    <property type="match status" value="1"/>
</dbReference>
<dbReference type="InterPro" id="IPR057623">
    <property type="entry name" value="PUB12-19-like_N"/>
</dbReference>
<evidence type="ECO:0000256" key="3">
    <source>
        <dbReference type="ARBA" id="ARBA00012483"/>
    </source>
</evidence>
<dbReference type="PROSITE" id="PS51698">
    <property type="entry name" value="U_BOX"/>
    <property type="match status" value="1"/>
</dbReference>
<dbReference type="UniPathway" id="UPA00143"/>
<dbReference type="CDD" id="cd16664">
    <property type="entry name" value="RING-Ubox_PUB"/>
    <property type="match status" value="1"/>
</dbReference>
<reference evidence="9 10" key="2">
    <citation type="journal article" date="2018" name="Plant J.">
        <title>The Physcomitrella patens chromosome-scale assembly reveals moss genome structure and evolution.</title>
        <authorList>
            <person name="Lang D."/>
            <person name="Ullrich K.K."/>
            <person name="Murat F."/>
            <person name="Fuchs J."/>
            <person name="Jenkins J."/>
            <person name="Haas F.B."/>
            <person name="Piednoel M."/>
            <person name="Gundlach H."/>
            <person name="Van Bel M."/>
            <person name="Meyberg R."/>
            <person name="Vives C."/>
            <person name="Morata J."/>
            <person name="Symeonidi A."/>
            <person name="Hiss M."/>
            <person name="Muchero W."/>
            <person name="Kamisugi Y."/>
            <person name="Saleh O."/>
            <person name="Blanc G."/>
            <person name="Decker E.L."/>
            <person name="van Gessel N."/>
            <person name="Grimwood J."/>
            <person name="Hayes R.D."/>
            <person name="Graham S.W."/>
            <person name="Gunter L.E."/>
            <person name="McDaniel S.F."/>
            <person name="Hoernstein S.N.W."/>
            <person name="Larsson A."/>
            <person name="Li F.W."/>
            <person name="Perroud P.F."/>
            <person name="Phillips J."/>
            <person name="Ranjan P."/>
            <person name="Rokshar D.S."/>
            <person name="Rothfels C.J."/>
            <person name="Schneider L."/>
            <person name="Shu S."/>
            <person name="Stevenson D.W."/>
            <person name="Thummler F."/>
            <person name="Tillich M."/>
            <person name="Villarreal Aguilar J.C."/>
            <person name="Widiez T."/>
            <person name="Wong G.K."/>
            <person name="Wymore A."/>
            <person name="Zhang Y."/>
            <person name="Zimmer A.D."/>
            <person name="Quatrano R.S."/>
            <person name="Mayer K.F.X."/>
            <person name="Goodstein D."/>
            <person name="Casacuberta J.M."/>
            <person name="Vandepoele K."/>
            <person name="Reski R."/>
            <person name="Cuming A.C."/>
            <person name="Tuskan G.A."/>
            <person name="Maumus F."/>
            <person name="Salse J."/>
            <person name="Schmutz J."/>
            <person name="Rensing S.A."/>
        </authorList>
    </citation>
    <scope>NUCLEOTIDE SEQUENCE [LARGE SCALE GENOMIC DNA]</scope>
    <source>
        <strain evidence="9 10">cv. Gransden 2004</strain>
    </source>
</reference>
<keyword evidence="10" id="KW-1185">Reference proteome</keyword>
<proteinExistence type="predicted"/>
<dbReference type="Pfam" id="PF00514">
    <property type="entry name" value="Arm"/>
    <property type="match status" value="2"/>
</dbReference>
<dbReference type="InterPro" id="IPR000225">
    <property type="entry name" value="Armadillo"/>
</dbReference>
<dbReference type="GO" id="GO:0061630">
    <property type="term" value="F:ubiquitin protein ligase activity"/>
    <property type="evidence" value="ECO:0007669"/>
    <property type="project" value="UniProtKB-EC"/>
</dbReference>
<feature type="repeat" description="ARM" evidence="7">
    <location>
        <begin position="372"/>
        <end position="414"/>
    </location>
</feature>
<feature type="domain" description="U-box" evidence="8">
    <location>
        <begin position="233"/>
        <end position="307"/>
    </location>
</feature>
<dbReference type="SUPFAM" id="SSF48371">
    <property type="entry name" value="ARM repeat"/>
    <property type="match status" value="1"/>
</dbReference>
<name>A0A7I4BC44_PHYPA</name>
<evidence type="ECO:0000313" key="10">
    <source>
        <dbReference type="Proteomes" id="UP000006727"/>
    </source>
</evidence>
<dbReference type="InterPro" id="IPR016024">
    <property type="entry name" value="ARM-type_fold"/>
</dbReference>
<dbReference type="EnsemblPlants" id="Pp3c17_580V3.4">
    <property type="protein sequence ID" value="Pp3c17_580V3.4"/>
    <property type="gene ID" value="Pp3c17_580"/>
</dbReference>
<evidence type="ECO:0000256" key="5">
    <source>
        <dbReference type="ARBA" id="ARBA00022737"/>
    </source>
</evidence>
<dbReference type="Pfam" id="PF25368">
    <property type="entry name" value="PUB10_N"/>
    <property type="match status" value="1"/>
</dbReference>
<comment type="pathway">
    <text evidence="2">Protein modification; protein ubiquitination.</text>
</comment>
<keyword evidence="6" id="KW-0833">Ubl conjugation pathway</keyword>
<keyword evidence="5" id="KW-0677">Repeat</keyword>
<sequence length="584" mass="63673">MSYKTCTALHDLEEALQSANKLLQMCHDGSKLYLVLERQAAAEQFDKVNADLECALDALPYDQFASDEVKEQVDLVRSQLKRAKGRVDNHDSQIHSSLVAVLHEKEDSSAGFEELQMLAEKLELRTPAAIRQENQALQEMMLEKQNLGDDNHEQEMCFQQLFTVLRKLTSILPPEESDEDTPELDRVNIAAGVYVSKATKHHAEIRAGLGIEGRGSQISDVESAGAEKAKMQVVPDDFKCPISLDLMKDPVIVATGQTYERACIQRWLDSGHKTCPKTGVLLTHLGLTPNYSLRSVIAQWCESVGMEVPNQVSSKPKPSKLLEYSSGERATVEHLLLKLRSGQADMQRAAAGELRLLAKRNVENRVCIAEAGAIPLLIGLLSTEDLKTQEHAVTALLNLSINDANKGIIVNAGAIKPIVEVLKNGSKEARENAAATLFSLSVVDENKGNKARAVRAGVVPPLMDLLRDPSAGMVDEALAILAILATHPDGRLAIGQASALPILVDLIKSGSPRNKENAVAITVNLATHDPVHLVTTYKLGAQDPLRSLVNDGTPRAKRKAAQLLENMRKQLESTQPFTGSECCT</sequence>
<comment type="catalytic activity">
    <reaction evidence="1">
        <text>S-ubiquitinyl-[E2 ubiquitin-conjugating enzyme]-L-cysteine + [acceptor protein]-L-lysine = [E2 ubiquitin-conjugating enzyme]-L-cysteine + N(6)-ubiquitinyl-[acceptor protein]-L-lysine.</text>
        <dbReference type="EC" id="2.3.2.27"/>
    </reaction>
</comment>
<dbReference type="SUPFAM" id="SSF57850">
    <property type="entry name" value="RING/U-box"/>
    <property type="match status" value="1"/>
</dbReference>
<dbReference type="InterPro" id="IPR013083">
    <property type="entry name" value="Znf_RING/FYVE/PHD"/>
</dbReference>
<dbReference type="Gene3D" id="1.20.930.20">
    <property type="entry name" value="Adaptor protein Cbl, N-terminal domain"/>
    <property type="match status" value="1"/>
</dbReference>
<evidence type="ECO:0000256" key="2">
    <source>
        <dbReference type="ARBA" id="ARBA00004906"/>
    </source>
</evidence>
<dbReference type="Gene3D" id="3.30.40.10">
    <property type="entry name" value="Zinc/RING finger domain, C3HC4 (zinc finger)"/>
    <property type="match status" value="1"/>
</dbReference>
<dbReference type="Pfam" id="PF04564">
    <property type="entry name" value="U-box"/>
    <property type="match status" value="1"/>
</dbReference>
<dbReference type="Pfam" id="PF25598">
    <property type="entry name" value="ARM_PUB"/>
    <property type="match status" value="1"/>
</dbReference>
<reference evidence="9" key="3">
    <citation type="submission" date="2020-12" db="UniProtKB">
        <authorList>
            <consortium name="EnsemblPlants"/>
        </authorList>
    </citation>
    <scope>IDENTIFICATION</scope>
</reference>
<dbReference type="InterPro" id="IPR003613">
    <property type="entry name" value="Ubox_domain"/>
</dbReference>
<evidence type="ECO:0000256" key="4">
    <source>
        <dbReference type="ARBA" id="ARBA00022679"/>
    </source>
</evidence>
<dbReference type="PROSITE" id="PS50176">
    <property type="entry name" value="ARM_REPEAT"/>
    <property type="match status" value="2"/>
</dbReference>
<dbReference type="SMART" id="SM00185">
    <property type="entry name" value="ARM"/>
    <property type="match status" value="4"/>
</dbReference>
<evidence type="ECO:0000256" key="1">
    <source>
        <dbReference type="ARBA" id="ARBA00000900"/>
    </source>
</evidence>
<dbReference type="Proteomes" id="UP000006727">
    <property type="component" value="Chromosome 17"/>
</dbReference>
<keyword evidence="4" id="KW-0808">Transferase</keyword>